<dbReference type="RefSeq" id="WP_121091363.1">
    <property type="nucleotide sequence ID" value="NZ_RBZU01000020.1"/>
</dbReference>
<evidence type="ECO:0000256" key="1">
    <source>
        <dbReference type="PROSITE-ProRule" id="PRU00244"/>
    </source>
</evidence>
<keyword evidence="6" id="KW-1185">Reference proteome</keyword>
<feature type="domain" description="GGDEF" evidence="3">
    <location>
        <begin position="392"/>
        <end position="522"/>
    </location>
</feature>
<protein>
    <submittedName>
        <fullName evidence="5">EAL domain-containing protein</fullName>
    </submittedName>
</protein>
<evidence type="ECO:0000313" key="6">
    <source>
        <dbReference type="Proteomes" id="UP000270342"/>
    </source>
</evidence>
<dbReference type="CDD" id="cd01949">
    <property type="entry name" value="GGDEF"/>
    <property type="match status" value="1"/>
</dbReference>
<dbReference type="PROSITE" id="PS50924">
    <property type="entry name" value="MHYT"/>
    <property type="match status" value="1"/>
</dbReference>
<dbReference type="OrthoDB" id="9813903at2"/>
<comment type="caution">
    <text evidence="5">The sequence shown here is derived from an EMBL/GenBank/DDBJ whole genome shotgun (WGS) entry which is preliminary data.</text>
</comment>
<evidence type="ECO:0000259" key="2">
    <source>
        <dbReference type="PROSITE" id="PS50883"/>
    </source>
</evidence>
<name>A0A494X802_9BURK</name>
<dbReference type="InterPro" id="IPR001633">
    <property type="entry name" value="EAL_dom"/>
</dbReference>
<dbReference type="InterPro" id="IPR052155">
    <property type="entry name" value="Biofilm_reg_signaling"/>
</dbReference>
<dbReference type="InterPro" id="IPR035919">
    <property type="entry name" value="EAL_sf"/>
</dbReference>
<dbReference type="InterPro" id="IPR005330">
    <property type="entry name" value="MHYT_dom"/>
</dbReference>
<feature type="domain" description="MHYT" evidence="4">
    <location>
        <begin position="12"/>
        <end position="197"/>
    </location>
</feature>
<dbReference type="Pfam" id="PF00990">
    <property type="entry name" value="GGDEF"/>
    <property type="match status" value="1"/>
</dbReference>
<dbReference type="InterPro" id="IPR029787">
    <property type="entry name" value="Nucleotide_cyclase"/>
</dbReference>
<feature type="transmembrane region" description="Helical" evidence="1">
    <location>
        <begin position="176"/>
        <end position="194"/>
    </location>
</feature>
<dbReference type="PROSITE" id="PS50883">
    <property type="entry name" value="EAL"/>
    <property type="match status" value="1"/>
</dbReference>
<dbReference type="AlphaFoldDB" id="A0A494X802"/>
<reference evidence="5 6" key="1">
    <citation type="submission" date="2018-10" db="EMBL/GenBank/DDBJ databases">
        <title>Robbsia sp. DHC34, isolated from soil.</title>
        <authorList>
            <person name="Gao Z.-H."/>
            <person name="Qiu L.-H."/>
        </authorList>
    </citation>
    <scope>NUCLEOTIDE SEQUENCE [LARGE SCALE GENOMIC DNA]</scope>
    <source>
        <strain evidence="5 6">DHC34</strain>
    </source>
</reference>
<feature type="transmembrane region" description="Helical" evidence="1">
    <location>
        <begin position="214"/>
        <end position="232"/>
    </location>
</feature>
<proteinExistence type="predicted"/>
<keyword evidence="1" id="KW-0472">Membrane</keyword>
<dbReference type="PANTHER" id="PTHR44757">
    <property type="entry name" value="DIGUANYLATE CYCLASE DGCP"/>
    <property type="match status" value="1"/>
</dbReference>
<feature type="transmembrane region" description="Helical" evidence="1">
    <location>
        <begin position="14"/>
        <end position="35"/>
    </location>
</feature>
<dbReference type="NCBIfam" id="TIGR00254">
    <property type="entry name" value="GGDEF"/>
    <property type="match status" value="1"/>
</dbReference>
<dbReference type="Gene3D" id="3.20.20.450">
    <property type="entry name" value="EAL domain"/>
    <property type="match status" value="1"/>
</dbReference>
<evidence type="ECO:0000259" key="3">
    <source>
        <dbReference type="PROSITE" id="PS50887"/>
    </source>
</evidence>
<keyword evidence="1" id="KW-1133">Transmembrane helix</keyword>
<dbReference type="EMBL" id="RBZU01000020">
    <property type="protein sequence ID" value="RKP44466.1"/>
    <property type="molecule type" value="Genomic_DNA"/>
</dbReference>
<dbReference type="Pfam" id="PF03707">
    <property type="entry name" value="MHYT"/>
    <property type="match status" value="3"/>
</dbReference>
<feature type="transmembrane region" description="Helical" evidence="1">
    <location>
        <begin position="111"/>
        <end position="132"/>
    </location>
</feature>
<dbReference type="InterPro" id="IPR043128">
    <property type="entry name" value="Rev_trsase/Diguanyl_cyclase"/>
</dbReference>
<feature type="transmembrane region" description="Helical" evidence="1">
    <location>
        <begin position="47"/>
        <end position="71"/>
    </location>
</feature>
<dbReference type="Proteomes" id="UP000270342">
    <property type="component" value="Unassembled WGS sequence"/>
</dbReference>
<dbReference type="PANTHER" id="PTHR44757:SF2">
    <property type="entry name" value="BIOFILM ARCHITECTURE MAINTENANCE PROTEIN MBAA"/>
    <property type="match status" value="1"/>
</dbReference>
<dbReference type="InterPro" id="IPR000014">
    <property type="entry name" value="PAS"/>
</dbReference>
<dbReference type="SMART" id="SM00052">
    <property type="entry name" value="EAL"/>
    <property type="match status" value="1"/>
</dbReference>
<feature type="transmembrane region" description="Helical" evidence="1">
    <location>
        <begin position="83"/>
        <end position="104"/>
    </location>
</feature>
<dbReference type="Gene3D" id="3.30.70.270">
    <property type="match status" value="1"/>
</dbReference>
<sequence>MTNVFACVWGRHDIGVIVVAVLVCLAGSWSVIRLFQRASAAVGSERIAWILLSTVIADAAIWCTHFIAMLGYHPGVAVSVDPALVVVSLLITTVGAGLGFAVAVDRGFNAIIGGAIIGLAIAGMHYTGMMAYRVNGTTVWNPTWLFASIVVSVVFAALALHVAVRRPPFSGGTAATVLLALAISGMHFTGMAAFHVYPLAVNASLPNADPMQTFALTVATVTALIATASLAIHRIDSRVRVVASEALNHMSNGLILVAGDGTIRLVNDRIREMLNLSAHSLHVGMSLHQYIHNLGDREGWDAPEIRRIVADVESWMHEGASVRIERRFGDGTILSIASKPASDGGTILTYDDVTEIRQGQRELAHMAFHDALTGLPNRRSLAEHVARLSQSTSFALLLLDLDHFSAINDTLGDAIGDAVLVEAARRVRDICGPSELPFRLGGDELVMTGHLTQRQADTLARRAIAALARPFEINGRTVATGASVGVAMADQGEDPQLVQRKARLALDIAKRNGRFRVEFYSDGTLEETVERKLLEHDLALAVESGQLELDYQPLYALPDRTLTGFEALLRWRHPVRGRVPPSAFIPLAEQCGAIAEIGAWVIDEACRQAALWPANLYVSINVSPLQLRSDDTPRQIADAIARHRLAPGRIEIEVTETGMLENSARIATALAAVRALGVRIAMDDFGTGYSSLVHIRDFAVDRIKIDRSFIGASDTDPNSAAVVCAVATLARSIGVATTGEGVENEAQLAKLIEYGCGTVQGFLLSRPLDAMRATELAHAHRDGQAARLTDQEINDARTL</sequence>
<evidence type="ECO:0000259" key="4">
    <source>
        <dbReference type="PROSITE" id="PS50924"/>
    </source>
</evidence>
<dbReference type="GO" id="GO:0016020">
    <property type="term" value="C:membrane"/>
    <property type="evidence" value="ECO:0007669"/>
    <property type="project" value="UniProtKB-UniRule"/>
</dbReference>
<dbReference type="Gene3D" id="3.30.450.20">
    <property type="entry name" value="PAS domain"/>
    <property type="match status" value="1"/>
</dbReference>
<evidence type="ECO:0000313" key="5">
    <source>
        <dbReference type="EMBL" id="RKP44466.1"/>
    </source>
</evidence>
<dbReference type="SUPFAM" id="SSF55785">
    <property type="entry name" value="PYP-like sensor domain (PAS domain)"/>
    <property type="match status" value="1"/>
</dbReference>
<dbReference type="InterPro" id="IPR035965">
    <property type="entry name" value="PAS-like_dom_sf"/>
</dbReference>
<accession>A0A494X802</accession>
<dbReference type="Pfam" id="PF00563">
    <property type="entry name" value="EAL"/>
    <property type="match status" value="1"/>
</dbReference>
<dbReference type="PROSITE" id="PS50887">
    <property type="entry name" value="GGDEF"/>
    <property type="match status" value="1"/>
</dbReference>
<dbReference type="CDD" id="cd01948">
    <property type="entry name" value="EAL"/>
    <property type="match status" value="1"/>
</dbReference>
<dbReference type="SUPFAM" id="SSF55073">
    <property type="entry name" value="Nucleotide cyclase"/>
    <property type="match status" value="1"/>
</dbReference>
<dbReference type="SUPFAM" id="SSF141868">
    <property type="entry name" value="EAL domain-like"/>
    <property type="match status" value="1"/>
</dbReference>
<organism evidence="5 6">
    <name type="scientific">Pararobbsia silviterrae</name>
    <dbReference type="NCBI Taxonomy" id="1792498"/>
    <lineage>
        <taxon>Bacteria</taxon>
        <taxon>Pseudomonadati</taxon>
        <taxon>Pseudomonadota</taxon>
        <taxon>Betaproteobacteria</taxon>
        <taxon>Burkholderiales</taxon>
        <taxon>Burkholderiaceae</taxon>
        <taxon>Pararobbsia</taxon>
    </lineage>
</organism>
<keyword evidence="1" id="KW-0812">Transmembrane</keyword>
<dbReference type="SMART" id="SM00267">
    <property type="entry name" value="GGDEF"/>
    <property type="match status" value="1"/>
</dbReference>
<feature type="domain" description="EAL" evidence="2">
    <location>
        <begin position="531"/>
        <end position="781"/>
    </location>
</feature>
<feature type="transmembrane region" description="Helical" evidence="1">
    <location>
        <begin position="144"/>
        <end position="164"/>
    </location>
</feature>
<dbReference type="InterPro" id="IPR000160">
    <property type="entry name" value="GGDEF_dom"/>
</dbReference>
<dbReference type="CDD" id="cd00130">
    <property type="entry name" value="PAS"/>
    <property type="match status" value="1"/>
</dbReference>
<gene>
    <name evidence="5" type="ORF">D7S86_27745</name>
</gene>
<dbReference type="Pfam" id="PF12860">
    <property type="entry name" value="PAS_7"/>
    <property type="match status" value="1"/>
</dbReference>